<keyword evidence="2" id="KW-1185">Reference proteome</keyword>
<organism evidence="1 2">
    <name type="scientific">Lithohypha guttulata</name>
    <dbReference type="NCBI Taxonomy" id="1690604"/>
    <lineage>
        <taxon>Eukaryota</taxon>
        <taxon>Fungi</taxon>
        <taxon>Dikarya</taxon>
        <taxon>Ascomycota</taxon>
        <taxon>Pezizomycotina</taxon>
        <taxon>Eurotiomycetes</taxon>
        <taxon>Chaetothyriomycetidae</taxon>
        <taxon>Chaetothyriales</taxon>
        <taxon>Trichomeriaceae</taxon>
        <taxon>Lithohypha</taxon>
    </lineage>
</organism>
<accession>A0ABR0KJG6</accession>
<reference evidence="1 2" key="1">
    <citation type="submission" date="2023-08" db="EMBL/GenBank/DDBJ databases">
        <title>Black Yeasts Isolated from many extreme environments.</title>
        <authorList>
            <person name="Coleine C."/>
            <person name="Stajich J.E."/>
            <person name="Selbmann L."/>
        </authorList>
    </citation>
    <scope>NUCLEOTIDE SEQUENCE [LARGE SCALE GENOMIC DNA]</scope>
    <source>
        <strain evidence="1 2">CCFEE 5885</strain>
    </source>
</reference>
<evidence type="ECO:0008006" key="3">
    <source>
        <dbReference type="Google" id="ProtNLM"/>
    </source>
</evidence>
<evidence type="ECO:0000313" key="2">
    <source>
        <dbReference type="Proteomes" id="UP001345013"/>
    </source>
</evidence>
<evidence type="ECO:0000313" key="1">
    <source>
        <dbReference type="EMBL" id="KAK5097374.1"/>
    </source>
</evidence>
<dbReference type="Proteomes" id="UP001345013">
    <property type="component" value="Unassembled WGS sequence"/>
</dbReference>
<sequence length="469" mass="53129">MALRDRSRKANGMAYNNDRLPNEILKIIMEHVSYPGDRGTRFNLSALLTCRLWAAAGLPVLWRDLVHSQPERDARRTRKLVKSIEQSAAAQHMASLTIEFASTPTTEFWDMCRTFKNLHRLQTLAVAFRRDMRADVVIGDLEALAESIPPTLQNLEIKVRVGAFLISDETLSLACSAAISTAARQLKRLRLDLPANSIKIFSPNSWLEHYPYLQELCIIIGSPEDNSSMKARVIKNTLLVARDTNTAINSAIEQGRLPKLSAGSITAVISNMLRREPLRDVPSKSTNRNGILHRGFSKGHSKAVAVYPIMRVLSRSDIFWVQVLVAHERFKIFETQRSLVSKSIYRDVATGHMFHHVQVMDTIEHILDLLESGIWVVSLAGSRMPLSVLGELGGRCYAVRSRRPEEEQKHHDYIMAELAPWPDVAKWYEAQARDDSEFDIMYFDDAGTHSEFKVMYVKNQTMLEEADTS</sequence>
<dbReference type="EMBL" id="JAVRRG010000018">
    <property type="protein sequence ID" value="KAK5097374.1"/>
    <property type="molecule type" value="Genomic_DNA"/>
</dbReference>
<protein>
    <recommendedName>
        <fullName evidence="3">F-box domain-containing protein</fullName>
    </recommendedName>
</protein>
<comment type="caution">
    <text evidence="1">The sequence shown here is derived from an EMBL/GenBank/DDBJ whole genome shotgun (WGS) entry which is preliminary data.</text>
</comment>
<name>A0ABR0KJG6_9EURO</name>
<proteinExistence type="predicted"/>
<gene>
    <name evidence="1" type="ORF">LTR24_002244</name>
</gene>